<keyword evidence="4" id="KW-1185">Reference proteome</keyword>
<dbReference type="InterPro" id="IPR013762">
    <property type="entry name" value="Integrase-like_cat_sf"/>
</dbReference>
<dbReference type="Proteomes" id="UP000006514">
    <property type="component" value="Unassembled WGS sequence"/>
</dbReference>
<evidence type="ECO:0000259" key="2">
    <source>
        <dbReference type="PROSITE" id="PS51898"/>
    </source>
</evidence>
<dbReference type="Gene3D" id="1.10.443.10">
    <property type="entry name" value="Intergrase catalytic core"/>
    <property type="match status" value="1"/>
</dbReference>
<dbReference type="AlphaFoldDB" id="J0CS52"/>
<organism evidence="3 4">
    <name type="scientific">Auricularia subglabra (strain TFB-10046 / SS5)</name>
    <name type="common">White-rot fungus</name>
    <name type="synonym">Auricularia delicata (strain TFB10046)</name>
    <dbReference type="NCBI Taxonomy" id="717982"/>
    <lineage>
        <taxon>Eukaryota</taxon>
        <taxon>Fungi</taxon>
        <taxon>Dikarya</taxon>
        <taxon>Basidiomycota</taxon>
        <taxon>Agaricomycotina</taxon>
        <taxon>Agaricomycetes</taxon>
        <taxon>Auriculariales</taxon>
        <taxon>Auriculariaceae</taxon>
        <taxon>Auricularia</taxon>
    </lineage>
</organism>
<dbReference type="eggNOG" id="ENOG502SNFT">
    <property type="taxonomic scope" value="Eukaryota"/>
</dbReference>
<dbReference type="OMA" id="REWRKIT"/>
<feature type="domain" description="Tyr recombinase" evidence="2">
    <location>
        <begin position="72"/>
        <end position="246"/>
    </location>
</feature>
<reference evidence="4" key="1">
    <citation type="journal article" date="2012" name="Science">
        <title>The Paleozoic origin of enzymatic lignin decomposition reconstructed from 31 fungal genomes.</title>
        <authorList>
            <person name="Floudas D."/>
            <person name="Binder M."/>
            <person name="Riley R."/>
            <person name="Barry K."/>
            <person name="Blanchette R.A."/>
            <person name="Henrissat B."/>
            <person name="Martinez A.T."/>
            <person name="Otillar R."/>
            <person name="Spatafora J.W."/>
            <person name="Yadav J.S."/>
            <person name="Aerts A."/>
            <person name="Benoit I."/>
            <person name="Boyd A."/>
            <person name="Carlson A."/>
            <person name="Copeland A."/>
            <person name="Coutinho P.M."/>
            <person name="de Vries R.P."/>
            <person name="Ferreira P."/>
            <person name="Findley K."/>
            <person name="Foster B."/>
            <person name="Gaskell J."/>
            <person name="Glotzer D."/>
            <person name="Gorecki P."/>
            <person name="Heitman J."/>
            <person name="Hesse C."/>
            <person name="Hori C."/>
            <person name="Igarashi K."/>
            <person name="Jurgens J.A."/>
            <person name="Kallen N."/>
            <person name="Kersten P."/>
            <person name="Kohler A."/>
            <person name="Kuees U."/>
            <person name="Kumar T.K.A."/>
            <person name="Kuo A."/>
            <person name="LaButti K."/>
            <person name="Larrondo L.F."/>
            <person name="Lindquist E."/>
            <person name="Ling A."/>
            <person name="Lombard V."/>
            <person name="Lucas S."/>
            <person name="Lundell T."/>
            <person name="Martin R."/>
            <person name="McLaughlin D.J."/>
            <person name="Morgenstern I."/>
            <person name="Morin E."/>
            <person name="Murat C."/>
            <person name="Nagy L.G."/>
            <person name="Nolan M."/>
            <person name="Ohm R.A."/>
            <person name="Patyshakuliyeva A."/>
            <person name="Rokas A."/>
            <person name="Ruiz-Duenas F.J."/>
            <person name="Sabat G."/>
            <person name="Salamov A."/>
            <person name="Samejima M."/>
            <person name="Schmutz J."/>
            <person name="Slot J.C."/>
            <person name="St John F."/>
            <person name="Stenlid J."/>
            <person name="Sun H."/>
            <person name="Sun S."/>
            <person name="Syed K."/>
            <person name="Tsang A."/>
            <person name="Wiebenga A."/>
            <person name="Young D."/>
            <person name="Pisabarro A."/>
            <person name="Eastwood D.C."/>
            <person name="Martin F."/>
            <person name="Cullen D."/>
            <person name="Grigoriev I.V."/>
            <person name="Hibbett D.S."/>
        </authorList>
    </citation>
    <scope>NUCLEOTIDE SEQUENCE [LARGE SCALE GENOMIC DNA]</scope>
    <source>
        <strain evidence="4">TFB10046</strain>
    </source>
</reference>
<accession>J0CS52</accession>
<dbReference type="InterPro" id="IPR052925">
    <property type="entry name" value="Phage_Integrase-like_Recomb"/>
</dbReference>
<gene>
    <name evidence="3" type="ORF">AURDEDRAFT_37369</name>
</gene>
<dbReference type="GO" id="GO:0003677">
    <property type="term" value="F:DNA binding"/>
    <property type="evidence" value="ECO:0007669"/>
    <property type="project" value="InterPro"/>
</dbReference>
<dbReference type="InParanoid" id="J0CS52"/>
<proteinExistence type="predicted"/>
<evidence type="ECO:0000256" key="1">
    <source>
        <dbReference type="ARBA" id="ARBA00023172"/>
    </source>
</evidence>
<feature type="non-terminal residue" evidence="3">
    <location>
        <position position="246"/>
    </location>
</feature>
<dbReference type="GO" id="GO:0006310">
    <property type="term" value="P:DNA recombination"/>
    <property type="evidence" value="ECO:0007669"/>
    <property type="project" value="UniProtKB-KW"/>
</dbReference>
<name>J0CS52_AURST</name>
<dbReference type="SUPFAM" id="SSF56349">
    <property type="entry name" value="DNA breaking-rejoining enzymes"/>
    <property type="match status" value="1"/>
</dbReference>
<dbReference type="EMBL" id="JH688445">
    <property type="protein sequence ID" value="EJD33089.1"/>
    <property type="molecule type" value="Genomic_DNA"/>
</dbReference>
<evidence type="ECO:0000313" key="3">
    <source>
        <dbReference type="EMBL" id="EJD33089.1"/>
    </source>
</evidence>
<dbReference type="PROSITE" id="PS51898">
    <property type="entry name" value="TYR_RECOMBINASE"/>
    <property type="match status" value="1"/>
</dbReference>
<dbReference type="KEGG" id="adl:AURDEDRAFT_37369"/>
<feature type="non-terminal residue" evidence="3">
    <location>
        <position position="1"/>
    </location>
</feature>
<keyword evidence="1" id="KW-0233">DNA recombination</keyword>
<dbReference type="GO" id="GO:0015074">
    <property type="term" value="P:DNA integration"/>
    <property type="evidence" value="ECO:0007669"/>
    <property type="project" value="InterPro"/>
</dbReference>
<evidence type="ECO:0000313" key="4">
    <source>
        <dbReference type="Proteomes" id="UP000006514"/>
    </source>
</evidence>
<dbReference type="PANTHER" id="PTHR34605:SF4">
    <property type="entry name" value="DNA ADENINE METHYLTRANSFERASE"/>
    <property type="match status" value="1"/>
</dbReference>
<dbReference type="InterPro" id="IPR002104">
    <property type="entry name" value="Integrase_catalytic"/>
</dbReference>
<sequence>LHNFSIEPTVDTLSFYVVFMSHHISPRTVDSYLSGICNQLESYYPDVRKIRTAPIVAKSLAGMKRMRGREVKRRRPVSIDDIRRITASIGSSEDFDDKLFLTLVLTAFFALMRCGELVRPDSVAKLDDRKLTWRHTASVTADQYEFLLPGHKADRFFEGSRIVVQKLQGPEDPHAPFQRYIAARDACFRYRPELWLRVDGTAPTYSWFRKRLAAFFSDDDFIGGQSLRAGGATRLAELGASDDRIQ</sequence>
<protein>
    <recommendedName>
        <fullName evidence="2">Tyr recombinase domain-containing protein</fullName>
    </recommendedName>
</protein>
<dbReference type="PANTHER" id="PTHR34605">
    <property type="entry name" value="PHAGE_INTEGRASE DOMAIN-CONTAINING PROTEIN"/>
    <property type="match status" value="1"/>
</dbReference>
<dbReference type="OrthoDB" id="5598396at2759"/>
<dbReference type="InterPro" id="IPR011010">
    <property type="entry name" value="DNA_brk_join_enz"/>
</dbReference>